<dbReference type="Gene3D" id="1.10.10.1450">
    <property type="match status" value="1"/>
</dbReference>
<dbReference type="InterPro" id="IPR041426">
    <property type="entry name" value="Mos1_HTH"/>
</dbReference>
<proteinExistence type="predicted"/>
<dbReference type="InterPro" id="IPR052709">
    <property type="entry name" value="Transposase-MT_Hybrid"/>
</dbReference>
<name>A0A7T8GZF3_CALRO</name>
<organism evidence="2 3">
    <name type="scientific">Caligus rogercresseyi</name>
    <name type="common">Sea louse</name>
    <dbReference type="NCBI Taxonomy" id="217165"/>
    <lineage>
        <taxon>Eukaryota</taxon>
        <taxon>Metazoa</taxon>
        <taxon>Ecdysozoa</taxon>
        <taxon>Arthropoda</taxon>
        <taxon>Crustacea</taxon>
        <taxon>Multicrustacea</taxon>
        <taxon>Hexanauplia</taxon>
        <taxon>Copepoda</taxon>
        <taxon>Siphonostomatoida</taxon>
        <taxon>Caligidae</taxon>
        <taxon>Caligus</taxon>
    </lineage>
</organism>
<dbReference type="Proteomes" id="UP000595437">
    <property type="component" value="Chromosome 9"/>
</dbReference>
<dbReference type="Pfam" id="PF17906">
    <property type="entry name" value="HTH_48"/>
    <property type="match status" value="1"/>
</dbReference>
<sequence length="197" mass="22755">RYCIKFCFNLGDSQVETIRKIKKVFGNEAMGTTQIKEWYNRFKDGRLSVESEPRSGRPSTSKNDAIIDQVRNLVMQNRRITIRELVDEVNISFGSIQSILTDDLGLRRVSAKFVPKLLTFEQKHLRLEIAQNMLETVNGDPDFMNTVITGDESWVYGYDPETKRQSTQWKHPSSPRPKKARQVRSNVKVMLTAFLTP</sequence>
<feature type="non-terminal residue" evidence="2">
    <location>
        <position position="1"/>
    </location>
</feature>
<protein>
    <recommendedName>
        <fullName evidence="1">Mos1 transposase HTH domain-containing protein</fullName>
    </recommendedName>
</protein>
<dbReference type="OrthoDB" id="6371477at2759"/>
<dbReference type="GO" id="GO:0003676">
    <property type="term" value="F:nucleic acid binding"/>
    <property type="evidence" value="ECO:0007669"/>
    <property type="project" value="InterPro"/>
</dbReference>
<feature type="non-terminal residue" evidence="2">
    <location>
        <position position="197"/>
    </location>
</feature>
<keyword evidence="3" id="KW-1185">Reference proteome</keyword>
<feature type="domain" description="Mos1 transposase HTH" evidence="1">
    <location>
        <begin position="1"/>
        <end position="45"/>
    </location>
</feature>
<evidence type="ECO:0000259" key="1">
    <source>
        <dbReference type="Pfam" id="PF17906"/>
    </source>
</evidence>
<evidence type="ECO:0000313" key="3">
    <source>
        <dbReference type="Proteomes" id="UP000595437"/>
    </source>
</evidence>
<evidence type="ECO:0000313" key="2">
    <source>
        <dbReference type="EMBL" id="QQP40311.1"/>
    </source>
</evidence>
<accession>A0A7T8GZF3</accession>
<dbReference type="PANTHER" id="PTHR46060">
    <property type="entry name" value="MARINER MOS1 TRANSPOSASE-LIKE PROTEIN"/>
    <property type="match status" value="1"/>
</dbReference>
<reference evidence="3" key="1">
    <citation type="submission" date="2021-01" db="EMBL/GenBank/DDBJ databases">
        <title>Caligus Genome Assembly.</title>
        <authorList>
            <person name="Gallardo-Escarate C."/>
        </authorList>
    </citation>
    <scope>NUCLEOTIDE SEQUENCE [LARGE SCALE GENOMIC DNA]</scope>
</reference>
<dbReference type="Gene3D" id="3.30.420.10">
    <property type="entry name" value="Ribonuclease H-like superfamily/Ribonuclease H"/>
    <property type="match status" value="1"/>
</dbReference>
<dbReference type="AlphaFoldDB" id="A0A7T8GZF3"/>
<dbReference type="EMBL" id="CP045898">
    <property type="protein sequence ID" value="QQP40311.1"/>
    <property type="molecule type" value="Genomic_DNA"/>
</dbReference>
<dbReference type="InterPro" id="IPR036397">
    <property type="entry name" value="RNaseH_sf"/>
</dbReference>
<dbReference type="PANTHER" id="PTHR46060:SF1">
    <property type="entry name" value="MARINER MOS1 TRANSPOSASE-LIKE PROTEIN"/>
    <property type="match status" value="1"/>
</dbReference>
<gene>
    <name evidence="2" type="ORF">FKW44_014310</name>
</gene>